<proteinExistence type="predicted"/>
<name>A0ABY5REQ8_HALLR</name>
<sequence>MEIVNQPLVEGNTIEFGKYKTKKLTTDFQTARIHAVCESGSLETYVVLRKVVNHADNDVSFPSNSVVFGIEQNPSKANVSFVWYGVPKSAYGTGGE</sequence>
<accession>A0ABY5REQ8</accession>
<dbReference type="EMBL" id="CP078063">
    <property type="protein sequence ID" value="UVE50087.1"/>
    <property type="molecule type" value="Genomic_DNA"/>
</dbReference>
<dbReference type="GeneID" id="74530129"/>
<keyword evidence="2" id="KW-1185">Reference proteome</keyword>
<evidence type="ECO:0000313" key="2">
    <source>
        <dbReference type="Proteomes" id="UP001058330"/>
    </source>
</evidence>
<evidence type="ECO:0000313" key="1">
    <source>
        <dbReference type="EMBL" id="UVE50087.1"/>
    </source>
</evidence>
<gene>
    <name evidence="1" type="ORF">KU306_14440</name>
</gene>
<reference evidence="1" key="1">
    <citation type="submission" date="2021-07" db="EMBL/GenBank/DDBJ databases">
        <title>Studies on halocins as antimicrobial molecules from haloarchaea.</title>
        <authorList>
            <person name="Kumar S."/>
            <person name="Khare S.K."/>
        </authorList>
    </citation>
    <scope>NUCLEOTIDE SEQUENCE</scope>
    <source>
        <strain evidence="1">NCIM 5678</strain>
    </source>
</reference>
<dbReference type="Proteomes" id="UP001058330">
    <property type="component" value="Chromosome"/>
</dbReference>
<dbReference type="RefSeq" id="WP_258302356.1">
    <property type="nucleotide sequence ID" value="NZ_CP078063.1"/>
</dbReference>
<protein>
    <submittedName>
        <fullName evidence="1">Uncharacterized protein</fullName>
    </submittedName>
</protein>
<organism evidence="1 2">
    <name type="scientific">Haloferax larsenii</name>
    <dbReference type="NCBI Taxonomy" id="302484"/>
    <lineage>
        <taxon>Archaea</taxon>
        <taxon>Methanobacteriati</taxon>
        <taxon>Methanobacteriota</taxon>
        <taxon>Stenosarchaea group</taxon>
        <taxon>Halobacteria</taxon>
        <taxon>Halobacteriales</taxon>
        <taxon>Haloferacaceae</taxon>
        <taxon>Haloferax</taxon>
    </lineage>
</organism>